<dbReference type="InterPro" id="IPR050879">
    <property type="entry name" value="Acyltransferase_3"/>
</dbReference>
<feature type="transmembrane region" description="Helical" evidence="1">
    <location>
        <begin position="134"/>
        <end position="155"/>
    </location>
</feature>
<feature type="transmembrane region" description="Helical" evidence="1">
    <location>
        <begin position="315"/>
        <end position="333"/>
    </location>
</feature>
<accession>C5T5F6</accession>
<proteinExistence type="predicted"/>
<dbReference type="GO" id="GO:0016020">
    <property type="term" value="C:membrane"/>
    <property type="evidence" value="ECO:0007669"/>
    <property type="project" value="TreeGrafter"/>
</dbReference>
<organism evidence="3 4">
    <name type="scientific">Acidovorax delafieldii 2AN</name>
    <dbReference type="NCBI Taxonomy" id="573060"/>
    <lineage>
        <taxon>Bacteria</taxon>
        <taxon>Pseudomonadati</taxon>
        <taxon>Pseudomonadota</taxon>
        <taxon>Betaproteobacteria</taxon>
        <taxon>Burkholderiales</taxon>
        <taxon>Comamonadaceae</taxon>
        <taxon>Acidovorax</taxon>
    </lineage>
</organism>
<feature type="transmembrane region" description="Helical" evidence="1">
    <location>
        <begin position="96"/>
        <end position="114"/>
    </location>
</feature>
<protein>
    <submittedName>
        <fullName evidence="3">Acyltransferase 3</fullName>
    </submittedName>
</protein>
<dbReference type="GO" id="GO:0016747">
    <property type="term" value="F:acyltransferase activity, transferring groups other than amino-acyl groups"/>
    <property type="evidence" value="ECO:0007669"/>
    <property type="project" value="InterPro"/>
</dbReference>
<evidence type="ECO:0000259" key="2">
    <source>
        <dbReference type="Pfam" id="PF01757"/>
    </source>
</evidence>
<sequence>MAPFPRAPVDTQNWRNIQMLRAVGALLVFFHHASAQYDAMGGASVSFKALSAGIGFAGVDIFFVISGFVAALTTFAKPRTGGQAWTFLRRRLLRIYLGYWPFFALMVVLLWKFQPQALAGIDLVHSFLLTSIELPRLALYVSWSLSCELVFYLLITLSFAVPTPIRVAVAWATLVALVVWMYVRLAQPFAILPMFLAEFLAGVLLYAYRDVLRSRWWMVLCGATAFVGFGAGYLMHATDGSWRIFTFGSGAAGLIMLAVLLERNRIWSAGRWSVALGDASYTLYLSHLPLLIGFYATGLRGYLALQPPVWRELGFGLFVVACMGLSSLLYRLLELPLYRWATRSHRDARPISVPSMTVQ</sequence>
<keyword evidence="4" id="KW-1185">Reference proteome</keyword>
<keyword evidence="1" id="KW-1133">Transmembrane helix</keyword>
<dbReference type="PANTHER" id="PTHR23028:SF131">
    <property type="entry name" value="BLR2367 PROTEIN"/>
    <property type="match status" value="1"/>
</dbReference>
<dbReference type="AlphaFoldDB" id="C5T5F6"/>
<evidence type="ECO:0000256" key="1">
    <source>
        <dbReference type="SAM" id="Phobius"/>
    </source>
</evidence>
<feature type="transmembrane region" description="Helical" evidence="1">
    <location>
        <begin position="242"/>
        <end position="261"/>
    </location>
</feature>
<keyword evidence="3" id="KW-0012">Acyltransferase</keyword>
<dbReference type="PATRIC" id="fig|573060.9.peg.2992"/>
<feature type="transmembrane region" description="Helical" evidence="1">
    <location>
        <begin position="281"/>
        <end position="303"/>
    </location>
</feature>
<dbReference type="EMBL" id="ACQT01000063">
    <property type="protein sequence ID" value="EER60304.1"/>
    <property type="molecule type" value="Genomic_DNA"/>
</dbReference>
<feature type="transmembrane region" description="Helical" evidence="1">
    <location>
        <begin position="215"/>
        <end position="236"/>
    </location>
</feature>
<keyword evidence="3" id="KW-0808">Transferase</keyword>
<feature type="transmembrane region" description="Helical" evidence="1">
    <location>
        <begin position="189"/>
        <end position="208"/>
    </location>
</feature>
<dbReference type="GO" id="GO:0000271">
    <property type="term" value="P:polysaccharide biosynthetic process"/>
    <property type="evidence" value="ECO:0007669"/>
    <property type="project" value="TreeGrafter"/>
</dbReference>
<dbReference type="PANTHER" id="PTHR23028">
    <property type="entry name" value="ACETYLTRANSFERASE"/>
    <property type="match status" value="1"/>
</dbReference>
<dbReference type="InterPro" id="IPR002656">
    <property type="entry name" value="Acyl_transf_3_dom"/>
</dbReference>
<dbReference type="Proteomes" id="UP000003856">
    <property type="component" value="Unassembled WGS sequence"/>
</dbReference>
<dbReference type="RefSeq" id="WP_005796349.1">
    <property type="nucleotide sequence ID" value="NZ_ACQT01000063.1"/>
</dbReference>
<feature type="transmembrane region" description="Helical" evidence="1">
    <location>
        <begin position="167"/>
        <end position="183"/>
    </location>
</feature>
<keyword evidence="1" id="KW-0812">Transmembrane</keyword>
<evidence type="ECO:0000313" key="3">
    <source>
        <dbReference type="EMBL" id="EER60304.1"/>
    </source>
</evidence>
<keyword evidence="1" id="KW-0472">Membrane</keyword>
<feature type="domain" description="Acyltransferase 3" evidence="2">
    <location>
        <begin position="16"/>
        <end position="323"/>
    </location>
</feature>
<comment type="caution">
    <text evidence="3">The sequence shown here is derived from an EMBL/GenBank/DDBJ whole genome shotgun (WGS) entry which is preliminary data.</text>
</comment>
<reference evidence="3 4" key="1">
    <citation type="submission" date="2009-05" db="EMBL/GenBank/DDBJ databases">
        <title>The draft genome of Acidovorax delafieldii 2AN.</title>
        <authorList>
            <consortium name="US DOE Joint Genome Institute (JGI-PGF)"/>
            <person name="Lucas S."/>
            <person name="Copeland A."/>
            <person name="Lapidus A."/>
            <person name="Glavina del Rio T."/>
            <person name="Tice H."/>
            <person name="Bruce D."/>
            <person name="Goodwin L."/>
            <person name="Pitluck S."/>
            <person name="Larimer F."/>
            <person name="Land M.L."/>
            <person name="Hauser L."/>
            <person name="Shelobolina E.S."/>
            <person name="Picardal F."/>
            <person name="Roden E."/>
            <person name="Emerson D."/>
        </authorList>
    </citation>
    <scope>NUCLEOTIDE SEQUENCE [LARGE SCALE GENOMIC DNA]</scope>
    <source>
        <strain evidence="3 4">2AN</strain>
    </source>
</reference>
<gene>
    <name evidence="3" type="ORF">AcdelDRAFT_2136</name>
</gene>
<name>C5T5F6_ACIDE</name>
<dbReference type="Pfam" id="PF01757">
    <property type="entry name" value="Acyl_transf_3"/>
    <property type="match status" value="1"/>
</dbReference>
<feature type="transmembrane region" description="Helical" evidence="1">
    <location>
        <begin position="51"/>
        <end position="75"/>
    </location>
</feature>
<evidence type="ECO:0000313" key="4">
    <source>
        <dbReference type="Proteomes" id="UP000003856"/>
    </source>
</evidence>